<evidence type="ECO:0000256" key="1">
    <source>
        <dbReference type="SAM" id="MobiDB-lite"/>
    </source>
</evidence>
<feature type="compositionally biased region" description="Basic and acidic residues" evidence="1">
    <location>
        <begin position="158"/>
        <end position="167"/>
    </location>
</feature>
<feature type="compositionally biased region" description="Basic and acidic residues" evidence="1">
    <location>
        <begin position="296"/>
        <end position="305"/>
    </location>
</feature>
<dbReference type="AlphaFoldDB" id="A0A2A6C5D1"/>
<keyword evidence="3" id="KW-1185">Reference proteome</keyword>
<feature type="region of interest" description="Disordered" evidence="1">
    <location>
        <begin position="82"/>
        <end position="104"/>
    </location>
</feature>
<accession>A0A2A6C5D1</accession>
<feature type="compositionally biased region" description="Basic residues" evidence="1">
    <location>
        <begin position="341"/>
        <end position="368"/>
    </location>
</feature>
<name>A0A2A6C5D1_PRIPA</name>
<proteinExistence type="predicted"/>
<feature type="compositionally biased region" description="Basic and acidic residues" evidence="1">
    <location>
        <begin position="386"/>
        <end position="411"/>
    </location>
</feature>
<reference evidence="2" key="2">
    <citation type="submission" date="2022-06" db="UniProtKB">
        <authorList>
            <consortium name="EnsemblMetazoa"/>
        </authorList>
    </citation>
    <scope>IDENTIFICATION</scope>
    <source>
        <strain evidence="2">PS312</strain>
    </source>
</reference>
<gene>
    <name evidence="2" type="primary">WBGene00273237</name>
</gene>
<feature type="region of interest" description="Disordered" evidence="1">
    <location>
        <begin position="146"/>
        <end position="241"/>
    </location>
</feature>
<protein>
    <submittedName>
        <fullName evidence="2">Uncharacterized protein</fullName>
    </submittedName>
</protein>
<dbReference type="Proteomes" id="UP000005239">
    <property type="component" value="Unassembled WGS sequence"/>
</dbReference>
<reference evidence="3" key="1">
    <citation type="journal article" date="2008" name="Nat. Genet.">
        <title>The Pristionchus pacificus genome provides a unique perspective on nematode lifestyle and parasitism.</title>
        <authorList>
            <person name="Dieterich C."/>
            <person name="Clifton S.W."/>
            <person name="Schuster L.N."/>
            <person name="Chinwalla A."/>
            <person name="Delehaunty K."/>
            <person name="Dinkelacker I."/>
            <person name="Fulton L."/>
            <person name="Fulton R."/>
            <person name="Godfrey J."/>
            <person name="Minx P."/>
            <person name="Mitreva M."/>
            <person name="Roeseler W."/>
            <person name="Tian H."/>
            <person name="Witte H."/>
            <person name="Yang S.P."/>
            <person name="Wilson R.K."/>
            <person name="Sommer R.J."/>
        </authorList>
    </citation>
    <scope>NUCLEOTIDE SEQUENCE [LARGE SCALE GENOMIC DNA]</scope>
    <source>
        <strain evidence="3">PS312</strain>
    </source>
</reference>
<feature type="compositionally biased region" description="Basic and acidic residues" evidence="1">
    <location>
        <begin position="328"/>
        <end position="340"/>
    </location>
</feature>
<evidence type="ECO:0000313" key="2">
    <source>
        <dbReference type="EnsemblMetazoa" id="PPA34868.1"/>
    </source>
</evidence>
<accession>A0A8R1UNL6</accession>
<feature type="compositionally biased region" description="Low complexity" evidence="1">
    <location>
        <begin position="88"/>
        <end position="104"/>
    </location>
</feature>
<evidence type="ECO:0000313" key="3">
    <source>
        <dbReference type="Proteomes" id="UP000005239"/>
    </source>
</evidence>
<feature type="compositionally biased region" description="Basic and acidic residues" evidence="1">
    <location>
        <begin position="199"/>
        <end position="241"/>
    </location>
</feature>
<sequence length="411" mass="45662">MTICMFPSPCSSFFILLFLSSFYPRPSVESSCSLSLSLCLDSGPMLPLSLLHWPAPLQAATVILPTVIVAAGLAVVCGTKKKKEEKNNNNNNNKPTTTAASVASSAVPIRPVAKSAEVKSRSGSGSASAAQFTESKIAVAAAAALGSPARDTSPASPEKARVTEEHLPFSPLPPPRRPNVVERPLVAPKEPVMRSVQPYDRDRDHDQDRDQDRQWARDRYDRDRDRDRKGGRVARLYDNRNMRNRKLKNKLAVQSIVEVKRDPNVEFKDEHGENVRAPCNDETLQMCSTGGAFGPEDDKANKETGCKIPESGSEQSGPDPGSNPGSDAEPKEDTYKGKERDRKKKKRSDQKKKNRSMDKRKKTSRKNRTTSSSESEEEEDRRRKRSDRDGSRDGDRRSDGQRKNEEQSDPE</sequence>
<feature type="region of interest" description="Disordered" evidence="1">
    <location>
        <begin position="287"/>
        <end position="411"/>
    </location>
</feature>
<dbReference type="EnsemblMetazoa" id="PPA34868.1">
    <property type="protein sequence ID" value="PPA34868.1"/>
    <property type="gene ID" value="WBGene00273237"/>
</dbReference>
<organism evidence="2 3">
    <name type="scientific">Pristionchus pacificus</name>
    <name type="common">Parasitic nematode worm</name>
    <dbReference type="NCBI Taxonomy" id="54126"/>
    <lineage>
        <taxon>Eukaryota</taxon>
        <taxon>Metazoa</taxon>
        <taxon>Ecdysozoa</taxon>
        <taxon>Nematoda</taxon>
        <taxon>Chromadorea</taxon>
        <taxon>Rhabditida</taxon>
        <taxon>Rhabditina</taxon>
        <taxon>Diplogasteromorpha</taxon>
        <taxon>Diplogasteroidea</taxon>
        <taxon>Neodiplogasteridae</taxon>
        <taxon>Pristionchus</taxon>
    </lineage>
</organism>